<organism evidence="1 2">
    <name type="scientific">Providencia rettgeri</name>
    <dbReference type="NCBI Taxonomy" id="587"/>
    <lineage>
        <taxon>Bacteria</taxon>
        <taxon>Pseudomonadati</taxon>
        <taxon>Pseudomonadota</taxon>
        <taxon>Gammaproteobacteria</taxon>
        <taxon>Enterobacterales</taxon>
        <taxon>Morganellaceae</taxon>
        <taxon>Providencia</taxon>
    </lineage>
</organism>
<sequence>MKYTATKAWQKLTVKAGNILQVHYGTIYLHIGDTEPTESDDGLIVSSTVNFNEDYTVWVRTNSYADVNSDFVIQ</sequence>
<name>A0A379FLX0_PRORE</name>
<gene>
    <name evidence="1" type="ORF">NCTC11801_00561</name>
</gene>
<evidence type="ECO:0000313" key="1">
    <source>
        <dbReference type="EMBL" id="SUC29658.1"/>
    </source>
</evidence>
<dbReference type="Proteomes" id="UP000254208">
    <property type="component" value="Unassembled WGS sequence"/>
</dbReference>
<protein>
    <submittedName>
        <fullName evidence="1">Uncharacterized protein</fullName>
    </submittedName>
</protein>
<proteinExistence type="predicted"/>
<dbReference type="EMBL" id="UGTZ01000001">
    <property type="protein sequence ID" value="SUC29658.1"/>
    <property type="molecule type" value="Genomic_DNA"/>
</dbReference>
<evidence type="ECO:0000313" key="2">
    <source>
        <dbReference type="Proteomes" id="UP000254208"/>
    </source>
</evidence>
<accession>A0A379FLX0</accession>
<dbReference type="AlphaFoldDB" id="A0A379FLX0"/>
<dbReference type="GeneID" id="93671666"/>
<dbReference type="RefSeq" id="WP_115166534.1">
    <property type="nucleotide sequence ID" value="NZ_CP077317.1"/>
</dbReference>
<reference evidence="1 2" key="1">
    <citation type="submission" date="2018-06" db="EMBL/GenBank/DDBJ databases">
        <authorList>
            <consortium name="Pathogen Informatics"/>
            <person name="Doyle S."/>
        </authorList>
    </citation>
    <scope>NUCLEOTIDE SEQUENCE [LARGE SCALE GENOMIC DNA]</scope>
    <source>
        <strain evidence="1 2">NCTC11801</strain>
    </source>
</reference>